<reference evidence="3 4" key="1">
    <citation type="submission" date="2018-09" db="EMBL/GenBank/DDBJ databases">
        <title>Complete genome sequence of the hydrocarbonoclastic bacterium Alcaligenes aquatilis QD168, isolated from a crude-oil polluted marine sediment of Central Chile.</title>
        <authorList>
            <person name="Duran R.E."/>
            <person name="Barra B."/>
            <person name="Salva-Serra F."/>
            <person name="Mendez V."/>
            <person name="Moore E.R.B."/>
            <person name="Seeger M."/>
        </authorList>
    </citation>
    <scope>NUCLEOTIDE SEQUENCE [LARGE SCALE GENOMIC DNA]</scope>
    <source>
        <strain evidence="3 4">QD168</strain>
    </source>
</reference>
<dbReference type="EMBL" id="CP032153">
    <property type="protein sequence ID" value="AYN22844.1"/>
    <property type="molecule type" value="Genomic_DNA"/>
</dbReference>
<dbReference type="PANTHER" id="PTHR43590:SF1">
    <property type="entry name" value="ARSENIC RESISTANCE PROTEIN ARSH (AFU_ORTHOLOGUE AFUA_5G15030)"/>
    <property type="match status" value="1"/>
</dbReference>
<dbReference type="KEGG" id="aaqu:D3M96_16320"/>
<dbReference type="AlphaFoldDB" id="A0A3G2I0H0"/>
<feature type="domain" description="NADPH-dependent FMN reductase-like" evidence="2">
    <location>
        <begin position="32"/>
        <end position="95"/>
    </location>
</feature>
<proteinExistence type="predicted"/>
<organism evidence="3 4">
    <name type="scientific">Alcaligenes aquatilis</name>
    <dbReference type="NCBI Taxonomy" id="323284"/>
    <lineage>
        <taxon>Bacteria</taxon>
        <taxon>Pseudomonadati</taxon>
        <taxon>Pseudomonadota</taxon>
        <taxon>Betaproteobacteria</taxon>
        <taxon>Burkholderiales</taxon>
        <taxon>Alcaligenaceae</taxon>
        <taxon>Alcaligenes</taxon>
    </lineage>
</organism>
<name>A0A3G2I0H0_9BURK</name>
<gene>
    <name evidence="3" type="ORF">D3M96_16320</name>
</gene>
<feature type="region of interest" description="Disordered" evidence="1">
    <location>
        <begin position="1"/>
        <end position="26"/>
    </location>
</feature>
<protein>
    <recommendedName>
        <fullName evidence="2">NADPH-dependent FMN reductase-like domain-containing protein</fullName>
    </recommendedName>
</protein>
<dbReference type="InterPro" id="IPR005025">
    <property type="entry name" value="FMN_Rdtase-like_dom"/>
</dbReference>
<dbReference type="InterPro" id="IPR029039">
    <property type="entry name" value="Flavoprotein-like_sf"/>
</dbReference>
<dbReference type="InterPro" id="IPR014063">
    <property type="entry name" value="Arsenate-R_ArsH"/>
</dbReference>
<sequence length="98" mass="11003">MSQPDLANLDEHAFTSPTLSELPPSRRATHAPRILLLYGSLRERSYSRLLTQEAARLLNAMGAETKIFDPHQFPLPDGATDEHPKVQELSARVQQRSI</sequence>
<dbReference type="GO" id="GO:0016655">
    <property type="term" value="F:oxidoreductase activity, acting on NAD(P)H, quinone or similar compound as acceptor"/>
    <property type="evidence" value="ECO:0007669"/>
    <property type="project" value="TreeGrafter"/>
</dbReference>
<dbReference type="Gene3D" id="3.40.50.360">
    <property type="match status" value="1"/>
</dbReference>
<evidence type="ECO:0000259" key="2">
    <source>
        <dbReference type="Pfam" id="PF03358"/>
    </source>
</evidence>
<evidence type="ECO:0000313" key="3">
    <source>
        <dbReference type="EMBL" id="AYN22844.1"/>
    </source>
</evidence>
<dbReference type="Pfam" id="PF03358">
    <property type="entry name" value="FMN_red"/>
    <property type="match status" value="1"/>
</dbReference>
<evidence type="ECO:0000313" key="4">
    <source>
        <dbReference type="Proteomes" id="UP000268070"/>
    </source>
</evidence>
<evidence type="ECO:0000256" key="1">
    <source>
        <dbReference type="SAM" id="MobiDB-lite"/>
    </source>
</evidence>
<dbReference type="Proteomes" id="UP000268070">
    <property type="component" value="Chromosome"/>
</dbReference>
<feature type="region of interest" description="Disordered" evidence="1">
    <location>
        <begin position="76"/>
        <end position="98"/>
    </location>
</feature>
<accession>A0A3G2I0H0</accession>
<dbReference type="PANTHER" id="PTHR43590">
    <property type="entry name" value="ARSENIC RESISTANCE PROTEIN ARSH (AFU_ORTHOLOGUE AFUA_5G15030)"/>
    <property type="match status" value="1"/>
</dbReference>
<dbReference type="SUPFAM" id="SSF52218">
    <property type="entry name" value="Flavoproteins"/>
    <property type="match status" value="1"/>
</dbReference>